<comment type="caution">
    <text evidence="6">The sequence shown here is derived from an EMBL/GenBank/DDBJ whole genome shotgun (WGS) entry which is preliminary data.</text>
</comment>
<dbReference type="InterPro" id="IPR051415">
    <property type="entry name" value="LAAT-1"/>
</dbReference>
<proteinExistence type="predicted"/>
<dbReference type="InParanoid" id="A0A1Y2F2B4"/>
<evidence type="ECO:0000256" key="5">
    <source>
        <dbReference type="SAM" id="Phobius"/>
    </source>
</evidence>
<dbReference type="SMART" id="SM00679">
    <property type="entry name" value="CTNS"/>
    <property type="match status" value="1"/>
</dbReference>
<dbReference type="GO" id="GO:0016020">
    <property type="term" value="C:membrane"/>
    <property type="evidence" value="ECO:0007669"/>
    <property type="project" value="UniProtKB-SubCell"/>
</dbReference>
<name>A0A1Y2F2B4_9BASI</name>
<protein>
    <submittedName>
        <fullName evidence="6">PQ loop repeat-domain-containing protein</fullName>
    </submittedName>
</protein>
<feature type="transmembrane region" description="Helical" evidence="5">
    <location>
        <begin position="131"/>
        <end position="151"/>
    </location>
</feature>
<comment type="subcellular location">
    <subcellularLocation>
        <location evidence="1">Membrane</location>
        <topology evidence="1">Multi-pass membrane protein</topology>
    </subcellularLocation>
</comment>
<evidence type="ECO:0000256" key="4">
    <source>
        <dbReference type="ARBA" id="ARBA00023136"/>
    </source>
</evidence>
<gene>
    <name evidence="6" type="ORF">BCR35DRAFT_305175</name>
</gene>
<keyword evidence="3 5" id="KW-1133">Transmembrane helix</keyword>
<feature type="transmembrane region" description="Helical" evidence="5">
    <location>
        <begin position="6"/>
        <end position="29"/>
    </location>
</feature>
<keyword evidence="4 5" id="KW-0472">Membrane</keyword>
<keyword evidence="2 5" id="KW-0812">Transmembrane</keyword>
<dbReference type="Gene3D" id="1.20.1280.290">
    <property type="match status" value="1"/>
</dbReference>
<dbReference type="FunCoup" id="A0A1Y2F2B4">
    <property type="interactions" value="3"/>
</dbReference>
<evidence type="ECO:0000313" key="7">
    <source>
        <dbReference type="Proteomes" id="UP000193467"/>
    </source>
</evidence>
<sequence length="246" mass="27505">MIENTIAANVLGVTGAVCWAIQLIPQIVVNYRRKHARGLQSSMMLLWASAGVPLGVYNISKNFNLALQIQPQILTFLSLVTFAQVKYYKARWSLPHCLLTVSLLLALLGSLELGLIFALRPALHSRLEWPLQLMAALSALLLALGVGRHYVDVWQHRDVRGISFLFVAVDAMGDLTSLLSLFFEAPFDYVGCVIYSVELVMWIGIMGLGVWYHFWPSERSLARARAEAEGEAGEWLSPFFPPSTEW</sequence>
<feature type="transmembrane region" description="Helical" evidence="5">
    <location>
        <begin position="163"/>
        <end position="183"/>
    </location>
</feature>
<dbReference type="InterPro" id="IPR006603">
    <property type="entry name" value="PQ-loop_rpt"/>
</dbReference>
<evidence type="ECO:0000256" key="2">
    <source>
        <dbReference type="ARBA" id="ARBA00022692"/>
    </source>
</evidence>
<keyword evidence="7" id="KW-1185">Reference proteome</keyword>
<feature type="transmembrane region" description="Helical" evidence="5">
    <location>
        <begin position="195"/>
        <end position="215"/>
    </location>
</feature>
<dbReference type="Pfam" id="PF04193">
    <property type="entry name" value="PQ-loop"/>
    <property type="match status" value="2"/>
</dbReference>
<evidence type="ECO:0000256" key="3">
    <source>
        <dbReference type="ARBA" id="ARBA00022989"/>
    </source>
</evidence>
<reference evidence="6 7" key="1">
    <citation type="submission" date="2016-07" db="EMBL/GenBank/DDBJ databases">
        <title>Pervasive Adenine N6-methylation of Active Genes in Fungi.</title>
        <authorList>
            <consortium name="DOE Joint Genome Institute"/>
            <person name="Mondo S.J."/>
            <person name="Dannebaum R.O."/>
            <person name="Kuo R.C."/>
            <person name="Labutti K."/>
            <person name="Haridas S."/>
            <person name="Kuo A."/>
            <person name="Salamov A."/>
            <person name="Ahrendt S.R."/>
            <person name="Lipzen A."/>
            <person name="Sullivan W."/>
            <person name="Andreopoulos W.B."/>
            <person name="Clum A."/>
            <person name="Lindquist E."/>
            <person name="Daum C."/>
            <person name="Ramamoorthy G.K."/>
            <person name="Gryganskyi A."/>
            <person name="Culley D."/>
            <person name="Magnuson J.K."/>
            <person name="James T.Y."/>
            <person name="O'Malley M.A."/>
            <person name="Stajich J.E."/>
            <person name="Spatafora J.W."/>
            <person name="Visel A."/>
            <person name="Grigoriev I.V."/>
        </authorList>
    </citation>
    <scope>NUCLEOTIDE SEQUENCE [LARGE SCALE GENOMIC DNA]</scope>
    <source>
        <strain evidence="6 7">62-1032</strain>
    </source>
</reference>
<evidence type="ECO:0000256" key="1">
    <source>
        <dbReference type="ARBA" id="ARBA00004141"/>
    </source>
</evidence>
<evidence type="ECO:0000313" key="6">
    <source>
        <dbReference type="EMBL" id="ORY78018.1"/>
    </source>
</evidence>
<dbReference type="AlphaFoldDB" id="A0A1Y2F2B4"/>
<accession>A0A1Y2F2B4</accession>
<feature type="transmembrane region" description="Helical" evidence="5">
    <location>
        <begin position="97"/>
        <end position="119"/>
    </location>
</feature>
<dbReference type="Proteomes" id="UP000193467">
    <property type="component" value="Unassembled WGS sequence"/>
</dbReference>
<organism evidence="6 7">
    <name type="scientific">Leucosporidium creatinivorum</name>
    <dbReference type="NCBI Taxonomy" id="106004"/>
    <lineage>
        <taxon>Eukaryota</taxon>
        <taxon>Fungi</taxon>
        <taxon>Dikarya</taxon>
        <taxon>Basidiomycota</taxon>
        <taxon>Pucciniomycotina</taxon>
        <taxon>Microbotryomycetes</taxon>
        <taxon>Leucosporidiales</taxon>
        <taxon>Leucosporidium</taxon>
    </lineage>
</organism>
<dbReference type="OrthoDB" id="407617at2759"/>
<dbReference type="PANTHER" id="PTHR16201:SF37">
    <property type="entry name" value="PQ-LOOP REPEAT-CONTAINING PROTEIN"/>
    <property type="match status" value="1"/>
</dbReference>
<dbReference type="PANTHER" id="PTHR16201">
    <property type="entry name" value="SEVEN TRANSMEMBRANE PROTEIN 1-RELATED"/>
    <property type="match status" value="1"/>
</dbReference>
<dbReference type="EMBL" id="MCGR01000030">
    <property type="protein sequence ID" value="ORY78018.1"/>
    <property type="molecule type" value="Genomic_DNA"/>
</dbReference>
<feature type="transmembrane region" description="Helical" evidence="5">
    <location>
        <begin position="41"/>
        <end position="59"/>
    </location>
</feature>